<comment type="caution">
    <text evidence="1">The sequence shown here is derived from an EMBL/GenBank/DDBJ whole genome shotgun (WGS) entry which is preliminary data.</text>
</comment>
<protein>
    <recommendedName>
        <fullName evidence="3">Small secreted protein</fullName>
    </recommendedName>
</protein>
<evidence type="ECO:0008006" key="3">
    <source>
        <dbReference type="Google" id="ProtNLM"/>
    </source>
</evidence>
<proteinExistence type="predicted"/>
<keyword evidence="2" id="KW-1185">Reference proteome</keyword>
<evidence type="ECO:0000313" key="2">
    <source>
        <dbReference type="Proteomes" id="UP000277094"/>
    </source>
</evidence>
<organism evidence="1 2">
    <name type="scientific">Nocardioides marmorisolisilvae</name>
    <dbReference type="NCBI Taxonomy" id="1542737"/>
    <lineage>
        <taxon>Bacteria</taxon>
        <taxon>Bacillati</taxon>
        <taxon>Actinomycetota</taxon>
        <taxon>Actinomycetes</taxon>
        <taxon>Propionibacteriales</taxon>
        <taxon>Nocardioidaceae</taxon>
        <taxon>Nocardioides</taxon>
    </lineage>
</organism>
<evidence type="ECO:0000313" key="1">
    <source>
        <dbReference type="EMBL" id="RNL79269.1"/>
    </source>
</evidence>
<dbReference type="OrthoDB" id="3748582at2"/>
<dbReference type="AlphaFoldDB" id="A0A3N0DUG2"/>
<accession>A0A3N0DUG2</accession>
<name>A0A3N0DUG2_9ACTN</name>
<dbReference type="RefSeq" id="WP_123233771.1">
    <property type="nucleotide sequence ID" value="NZ_RJSG01000002.1"/>
</dbReference>
<sequence length="163" mass="16386">MRRFSALTATAVLATGLITGCGSSSGGGSGSSSSDYCKDLKSSAAGIKAFTADNATPDFAKVADFIDNAHGLAKKAPSDIKDDWATMVAAMDALTDALNEAGLKVEDIGTLMTGQLPAGADPSKLAGLTSKLQEIGSDKVQKAGAAIAKQAKDTCKIDLKSAG</sequence>
<dbReference type="Proteomes" id="UP000277094">
    <property type="component" value="Unassembled WGS sequence"/>
</dbReference>
<reference evidence="1 2" key="1">
    <citation type="submission" date="2018-11" db="EMBL/GenBank/DDBJ databases">
        <authorList>
            <person name="Li F."/>
        </authorList>
    </citation>
    <scope>NUCLEOTIDE SEQUENCE [LARGE SCALE GENOMIC DNA]</scope>
    <source>
        <strain evidence="1 2">KIS18-7</strain>
    </source>
</reference>
<dbReference type="EMBL" id="RJSG01000002">
    <property type="protein sequence ID" value="RNL79269.1"/>
    <property type="molecule type" value="Genomic_DNA"/>
</dbReference>
<dbReference type="PROSITE" id="PS51257">
    <property type="entry name" value="PROKAR_LIPOPROTEIN"/>
    <property type="match status" value="1"/>
</dbReference>
<gene>
    <name evidence="1" type="ORF">EFL95_09670</name>
</gene>